<dbReference type="InterPro" id="IPR006016">
    <property type="entry name" value="UspA"/>
</dbReference>
<accession>A0ABU8VKZ7</accession>
<evidence type="ECO:0000259" key="3">
    <source>
        <dbReference type="Pfam" id="PF00582"/>
    </source>
</evidence>
<gene>
    <name evidence="4" type="ORF">WKW77_24960</name>
</gene>
<dbReference type="EMBL" id="JBBKZU010000012">
    <property type="protein sequence ID" value="MEJ8814353.1"/>
    <property type="molecule type" value="Genomic_DNA"/>
</dbReference>
<dbReference type="Gene3D" id="3.40.50.620">
    <property type="entry name" value="HUPs"/>
    <property type="match status" value="1"/>
</dbReference>
<dbReference type="PIRSF" id="PIRSF006276">
    <property type="entry name" value="UspA"/>
    <property type="match status" value="1"/>
</dbReference>
<dbReference type="Proteomes" id="UP001365846">
    <property type="component" value="Unassembled WGS sequence"/>
</dbReference>
<dbReference type="PRINTS" id="PR01438">
    <property type="entry name" value="UNVRSLSTRESS"/>
</dbReference>
<organism evidence="4 5">
    <name type="scientific">Variovorax ureilyticus</name>
    <dbReference type="NCBI Taxonomy" id="1836198"/>
    <lineage>
        <taxon>Bacteria</taxon>
        <taxon>Pseudomonadati</taxon>
        <taxon>Pseudomonadota</taxon>
        <taxon>Betaproteobacteria</taxon>
        <taxon>Burkholderiales</taxon>
        <taxon>Comamonadaceae</taxon>
        <taxon>Variovorax</taxon>
    </lineage>
</organism>
<reference evidence="4 5" key="1">
    <citation type="submission" date="2024-03" db="EMBL/GenBank/DDBJ databases">
        <title>Novel species of the genus Variovorax.</title>
        <authorList>
            <person name="Liu Q."/>
            <person name="Xin Y.-H."/>
        </authorList>
    </citation>
    <scope>NUCLEOTIDE SEQUENCE [LARGE SCALE GENOMIC DNA]</scope>
    <source>
        <strain evidence="4 5">KACC 18899</strain>
    </source>
</reference>
<keyword evidence="5" id="KW-1185">Reference proteome</keyword>
<feature type="domain" description="UspA" evidence="3">
    <location>
        <begin position="1"/>
        <end position="145"/>
    </location>
</feature>
<proteinExistence type="inferred from homology"/>
<protein>
    <recommendedName>
        <fullName evidence="2">Universal stress protein</fullName>
    </recommendedName>
</protein>
<comment type="caution">
    <text evidence="4">The sequence shown here is derived from an EMBL/GenBank/DDBJ whole genome shotgun (WGS) entry which is preliminary data.</text>
</comment>
<dbReference type="SUPFAM" id="SSF52402">
    <property type="entry name" value="Adenine nucleotide alpha hydrolases-like"/>
    <property type="match status" value="1"/>
</dbReference>
<comment type="similarity">
    <text evidence="1 2">Belongs to the universal stress protein A family.</text>
</comment>
<sequence length="147" mass="15935">MYQHILVPIDDTSVSERGLHEAILLAAALKSRLRLLHVIDDFQAQVDQSPESTFDAAVQEVRRKAEALLATAQKSALESGISAECVLIDAVPTTVSDLILQEAQSRKCDLIVMGTHARHGLIRLVFGSDADLIVRGSLVPVLLVRSS</sequence>
<dbReference type="RefSeq" id="WP_340359584.1">
    <property type="nucleotide sequence ID" value="NZ_JBBKZU010000012.1"/>
</dbReference>
<evidence type="ECO:0000256" key="1">
    <source>
        <dbReference type="ARBA" id="ARBA00008791"/>
    </source>
</evidence>
<comment type="subcellular location">
    <subcellularLocation>
        <location evidence="2">Cytoplasm</location>
    </subcellularLocation>
</comment>
<dbReference type="InterPro" id="IPR014729">
    <property type="entry name" value="Rossmann-like_a/b/a_fold"/>
</dbReference>
<name>A0ABU8VKZ7_9BURK</name>
<keyword evidence="2" id="KW-0963">Cytoplasm</keyword>
<evidence type="ECO:0000256" key="2">
    <source>
        <dbReference type="PIRNR" id="PIRNR006276"/>
    </source>
</evidence>
<evidence type="ECO:0000313" key="4">
    <source>
        <dbReference type="EMBL" id="MEJ8814353.1"/>
    </source>
</evidence>
<evidence type="ECO:0000313" key="5">
    <source>
        <dbReference type="Proteomes" id="UP001365846"/>
    </source>
</evidence>
<dbReference type="Pfam" id="PF00582">
    <property type="entry name" value="Usp"/>
    <property type="match status" value="1"/>
</dbReference>
<dbReference type="PANTHER" id="PTHR46268:SF6">
    <property type="entry name" value="UNIVERSAL STRESS PROTEIN UP12"/>
    <property type="match status" value="1"/>
</dbReference>
<dbReference type="InterPro" id="IPR006015">
    <property type="entry name" value="Universal_stress_UspA"/>
</dbReference>
<dbReference type="PANTHER" id="PTHR46268">
    <property type="entry name" value="STRESS RESPONSE PROTEIN NHAX"/>
    <property type="match status" value="1"/>
</dbReference>
<dbReference type="CDD" id="cd00293">
    <property type="entry name" value="USP-like"/>
    <property type="match status" value="1"/>
</dbReference>